<keyword evidence="6 8" id="KW-1133">Transmembrane helix</keyword>
<comment type="subcellular location">
    <subcellularLocation>
        <location evidence="1">Cell membrane</location>
        <topology evidence="1">Multi-pass membrane protein</topology>
    </subcellularLocation>
</comment>
<evidence type="ECO:0000256" key="3">
    <source>
        <dbReference type="ARBA" id="ARBA00022448"/>
    </source>
</evidence>
<dbReference type="PANTHER" id="PTHR42718">
    <property type="entry name" value="MAJOR FACILITATOR SUPERFAMILY MULTIDRUG TRANSPORTER MFSC"/>
    <property type="match status" value="1"/>
</dbReference>
<feature type="transmembrane region" description="Helical" evidence="8">
    <location>
        <begin position="300"/>
        <end position="322"/>
    </location>
</feature>
<comment type="similarity">
    <text evidence="2">Belongs to the major facilitator superfamily. EmrB family.</text>
</comment>
<feature type="transmembrane region" description="Helical" evidence="8">
    <location>
        <begin position="459"/>
        <end position="477"/>
    </location>
</feature>
<dbReference type="Gene3D" id="1.20.1720.10">
    <property type="entry name" value="Multidrug resistance protein D"/>
    <property type="match status" value="1"/>
</dbReference>
<feature type="transmembrane region" description="Helical" evidence="8">
    <location>
        <begin position="201"/>
        <end position="221"/>
    </location>
</feature>
<dbReference type="InterPro" id="IPR011701">
    <property type="entry name" value="MFS"/>
</dbReference>
<evidence type="ECO:0000256" key="2">
    <source>
        <dbReference type="ARBA" id="ARBA00008537"/>
    </source>
</evidence>
<feature type="transmembrane region" description="Helical" evidence="8">
    <location>
        <begin position="139"/>
        <end position="162"/>
    </location>
</feature>
<feature type="transmembrane region" description="Helical" evidence="8">
    <location>
        <begin position="168"/>
        <end position="189"/>
    </location>
</feature>
<keyword evidence="5 8" id="KW-0812">Transmembrane</keyword>
<feature type="transmembrane region" description="Helical" evidence="8">
    <location>
        <begin position="233"/>
        <end position="254"/>
    </location>
</feature>
<proteinExistence type="inferred from homology"/>
<comment type="caution">
    <text evidence="10">The sequence shown here is derived from an EMBL/GenBank/DDBJ whole genome shotgun (WGS) entry which is preliminary data.</text>
</comment>
<evidence type="ECO:0000313" key="10">
    <source>
        <dbReference type="EMBL" id="MBM7691100.1"/>
    </source>
</evidence>
<feature type="transmembrane region" description="Helical" evidence="8">
    <location>
        <begin position="266"/>
        <end position="294"/>
    </location>
</feature>
<feature type="transmembrane region" description="Helical" evidence="8">
    <location>
        <begin position="54"/>
        <end position="75"/>
    </location>
</feature>
<evidence type="ECO:0000256" key="4">
    <source>
        <dbReference type="ARBA" id="ARBA00022475"/>
    </source>
</evidence>
<reference evidence="10 11" key="1">
    <citation type="submission" date="2021-01" db="EMBL/GenBank/DDBJ databases">
        <title>Genomic Encyclopedia of Type Strains, Phase IV (KMG-IV): sequencing the most valuable type-strain genomes for metagenomic binning, comparative biology and taxonomic classification.</title>
        <authorList>
            <person name="Goeker M."/>
        </authorList>
    </citation>
    <scope>NUCLEOTIDE SEQUENCE [LARGE SCALE GENOMIC DNA]</scope>
    <source>
        <strain evidence="10 11">DSM 105482</strain>
    </source>
</reference>
<evidence type="ECO:0000256" key="1">
    <source>
        <dbReference type="ARBA" id="ARBA00004651"/>
    </source>
</evidence>
<dbReference type="PROSITE" id="PS50850">
    <property type="entry name" value="MFS"/>
    <property type="match status" value="1"/>
</dbReference>
<evidence type="ECO:0000256" key="8">
    <source>
        <dbReference type="SAM" id="Phobius"/>
    </source>
</evidence>
<dbReference type="NCBIfam" id="TIGR00711">
    <property type="entry name" value="efflux_EmrB"/>
    <property type="match status" value="1"/>
</dbReference>
<evidence type="ECO:0000313" key="11">
    <source>
        <dbReference type="Proteomes" id="UP000823486"/>
    </source>
</evidence>
<evidence type="ECO:0000259" key="9">
    <source>
        <dbReference type="PROSITE" id="PS50850"/>
    </source>
</evidence>
<keyword evidence="7 8" id="KW-0472">Membrane</keyword>
<dbReference type="CDD" id="cd17503">
    <property type="entry name" value="MFS_LmrB_MDR_like"/>
    <property type="match status" value="1"/>
</dbReference>
<dbReference type="InterPro" id="IPR036259">
    <property type="entry name" value="MFS_trans_sf"/>
</dbReference>
<dbReference type="Gene3D" id="1.20.1250.20">
    <property type="entry name" value="MFS general substrate transporter like domains"/>
    <property type="match status" value="1"/>
</dbReference>
<dbReference type="InterPro" id="IPR020846">
    <property type="entry name" value="MFS_dom"/>
</dbReference>
<evidence type="ECO:0000256" key="5">
    <source>
        <dbReference type="ARBA" id="ARBA00022692"/>
    </source>
</evidence>
<organism evidence="10 11">
    <name type="scientific">Peribacillus deserti</name>
    <dbReference type="NCBI Taxonomy" id="673318"/>
    <lineage>
        <taxon>Bacteria</taxon>
        <taxon>Bacillati</taxon>
        <taxon>Bacillota</taxon>
        <taxon>Bacilli</taxon>
        <taxon>Bacillales</taxon>
        <taxon>Bacillaceae</taxon>
        <taxon>Peribacillus</taxon>
    </lineage>
</organism>
<feature type="transmembrane region" description="Helical" evidence="8">
    <location>
        <begin position="114"/>
        <end position="132"/>
    </location>
</feature>
<dbReference type="InterPro" id="IPR004638">
    <property type="entry name" value="EmrB-like"/>
</dbReference>
<feature type="domain" description="Major facilitator superfamily (MFS) profile" evidence="9">
    <location>
        <begin position="16"/>
        <end position="482"/>
    </location>
</feature>
<protein>
    <submittedName>
        <fullName evidence="10">EmrB/QacA subfamily drug resistance transporter</fullName>
    </submittedName>
</protein>
<evidence type="ECO:0000256" key="6">
    <source>
        <dbReference type="ARBA" id="ARBA00022989"/>
    </source>
</evidence>
<feature type="transmembrane region" description="Helical" evidence="8">
    <location>
        <begin position="398"/>
        <end position="419"/>
    </location>
</feature>
<keyword evidence="11" id="KW-1185">Reference proteome</keyword>
<dbReference type="EMBL" id="JAFBFI010000002">
    <property type="protein sequence ID" value="MBM7691100.1"/>
    <property type="molecule type" value="Genomic_DNA"/>
</dbReference>
<dbReference type="RefSeq" id="WP_204538062.1">
    <property type="nucleotide sequence ID" value="NZ_JAFBFI010000002.1"/>
</dbReference>
<dbReference type="Pfam" id="PF07690">
    <property type="entry name" value="MFS_1"/>
    <property type="match status" value="1"/>
</dbReference>
<feature type="transmembrane region" description="Helical" evidence="8">
    <location>
        <begin position="363"/>
        <end position="386"/>
    </location>
</feature>
<sequence>MNKNEAIDSSIRIGPIFAVMIAGAVVAFLNQTLINIALPQIMNQMHISAATANWLTTIFLLVNGIVIPVTAYLMNRYTTRQLYLASMGLFTAGTFICGIAPTFSIILAGRVVQAAGAGILFPLITNVIFTLFPPNRRGYAMGIFGIAINFAPAVGPTLAGWIVQTYSWRVLFFIIFPFAFINLMAAIFLVKNVTKTGRPKLDILGVILSTIGFGGILYAFTEAGTRGWASKEVALLFAISGISLTLFVWRQLIVETPILEFRIFRYPIFTLTTIINIIVTMAMFSGMILMPIYMQNVRGFSPLMSGLLLLPGGIVMGIMSPITGRLFDKYGAKWLAVIGLGITIITTYGLSRLHTDTSFNYVVTIYTARMFGMSLLIMPIFTAGLNELSLNLNKHGTAMVNTLRMIAGAVGMAFFVSIMTNNGALHVKEIIRHQQISPENKEAMAAAVNQGTVMGVNDAFLIAAWLSAAAFILAFFIKRTSPKEDVITKRRENIESRTRLRGGARKLLE</sequence>
<keyword evidence="4" id="KW-1003">Cell membrane</keyword>
<feature type="transmembrane region" description="Helical" evidence="8">
    <location>
        <begin position="12"/>
        <end position="34"/>
    </location>
</feature>
<name>A0ABS2QD73_9BACI</name>
<accession>A0ABS2QD73</accession>
<dbReference type="SUPFAM" id="SSF103473">
    <property type="entry name" value="MFS general substrate transporter"/>
    <property type="match status" value="1"/>
</dbReference>
<gene>
    <name evidence="10" type="ORF">JOC77_000505</name>
</gene>
<dbReference type="PANTHER" id="PTHR42718:SF9">
    <property type="entry name" value="MAJOR FACILITATOR SUPERFAMILY MULTIDRUG TRANSPORTER MFSC"/>
    <property type="match status" value="1"/>
</dbReference>
<dbReference type="Proteomes" id="UP000823486">
    <property type="component" value="Unassembled WGS sequence"/>
</dbReference>
<evidence type="ECO:0000256" key="7">
    <source>
        <dbReference type="ARBA" id="ARBA00023136"/>
    </source>
</evidence>
<feature type="transmembrane region" description="Helical" evidence="8">
    <location>
        <begin position="334"/>
        <end position="351"/>
    </location>
</feature>
<keyword evidence="3" id="KW-0813">Transport</keyword>
<feature type="transmembrane region" description="Helical" evidence="8">
    <location>
        <begin position="82"/>
        <end position="108"/>
    </location>
</feature>
<dbReference type="PRINTS" id="PR01036">
    <property type="entry name" value="TCRTETB"/>
</dbReference>